<dbReference type="OrthoDB" id="205255at2759"/>
<protein>
    <submittedName>
        <fullName evidence="1">Uncharacterized protein</fullName>
    </submittedName>
</protein>
<evidence type="ECO:0000313" key="1">
    <source>
        <dbReference type="EMBL" id="KAG2312156.1"/>
    </source>
</evidence>
<dbReference type="Proteomes" id="UP000886595">
    <property type="component" value="Unassembled WGS sequence"/>
</dbReference>
<organism evidence="1 2">
    <name type="scientific">Brassica carinata</name>
    <name type="common">Ethiopian mustard</name>
    <name type="synonym">Abyssinian cabbage</name>
    <dbReference type="NCBI Taxonomy" id="52824"/>
    <lineage>
        <taxon>Eukaryota</taxon>
        <taxon>Viridiplantae</taxon>
        <taxon>Streptophyta</taxon>
        <taxon>Embryophyta</taxon>
        <taxon>Tracheophyta</taxon>
        <taxon>Spermatophyta</taxon>
        <taxon>Magnoliopsida</taxon>
        <taxon>eudicotyledons</taxon>
        <taxon>Gunneridae</taxon>
        <taxon>Pentapetalae</taxon>
        <taxon>rosids</taxon>
        <taxon>malvids</taxon>
        <taxon>Brassicales</taxon>
        <taxon>Brassicaceae</taxon>
        <taxon>Brassiceae</taxon>
        <taxon>Brassica</taxon>
    </lineage>
</organism>
<proteinExistence type="predicted"/>
<name>A0A8X7VJ50_BRACI</name>
<dbReference type="EMBL" id="JAAMPC010000005">
    <property type="protein sequence ID" value="KAG2312156.1"/>
    <property type="molecule type" value="Genomic_DNA"/>
</dbReference>
<accession>A0A8X7VJ50</accession>
<sequence length="82" mass="9373">MDLIDEESLRLSLSVALIEELRQEFKMEGTVFTPCLQGMKHVKSEQGEMLTKPFLDLCKTILPVIGWMDQASKSRDMSKVLQ</sequence>
<keyword evidence="2" id="KW-1185">Reference proteome</keyword>
<reference evidence="1 2" key="1">
    <citation type="submission" date="2020-02" db="EMBL/GenBank/DDBJ databases">
        <authorList>
            <person name="Ma Q."/>
            <person name="Huang Y."/>
            <person name="Song X."/>
            <person name="Pei D."/>
        </authorList>
    </citation>
    <scope>NUCLEOTIDE SEQUENCE [LARGE SCALE GENOMIC DNA]</scope>
    <source>
        <strain evidence="1">Sxm20200214</strain>
        <tissue evidence="1">Leaf</tissue>
    </source>
</reference>
<gene>
    <name evidence="1" type="ORF">Bca52824_023713</name>
</gene>
<dbReference type="AlphaFoldDB" id="A0A8X7VJ50"/>
<comment type="caution">
    <text evidence="1">The sequence shown here is derived from an EMBL/GenBank/DDBJ whole genome shotgun (WGS) entry which is preliminary data.</text>
</comment>
<evidence type="ECO:0000313" key="2">
    <source>
        <dbReference type="Proteomes" id="UP000886595"/>
    </source>
</evidence>